<name>A0A1N6IUZ3_9BACT</name>
<dbReference type="PANTHER" id="PTHR30636">
    <property type="entry name" value="UPF0701 PROTEIN YICC"/>
    <property type="match status" value="1"/>
</dbReference>
<comment type="similarity">
    <text evidence="5">Belongs to the YicC/YloC family.</text>
</comment>
<evidence type="ECO:0000256" key="3">
    <source>
        <dbReference type="ARBA" id="ARBA00022759"/>
    </source>
</evidence>
<accession>A0A1N6IUZ3</accession>
<dbReference type="RefSeq" id="WP_074217707.1">
    <property type="nucleotide sequence ID" value="NZ_FSRG01000007.1"/>
</dbReference>
<organism evidence="8 9">
    <name type="scientific">Halodesulfovibrio marinisediminis DSM 17456</name>
    <dbReference type="NCBI Taxonomy" id="1121457"/>
    <lineage>
        <taxon>Bacteria</taxon>
        <taxon>Pseudomonadati</taxon>
        <taxon>Thermodesulfobacteriota</taxon>
        <taxon>Desulfovibrionia</taxon>
        <taxon>Desulfovibrionales</taxon>
        <taxon>Desulfovibrionaceae</taxon>
        <taxon>Halodesulfovibrio</taxon>
    </lineage>
</organism>
<comment type="cofactor">
    <cofactor evidence="1">
        <name>a divalent metal cation</name>
        <dbReference type="ChEBI" id="CHEBI:60240"/>
    </cofactor>
</comment>
<evidence type="ECO:0000256" key="4">
    <source>
        <dbReference type="ARBA" id="ARBA00022801"/>
    </source>
</evidence>
<dbReference type="InterPro" id="IPR005229">
    <property type="entry name" value="YicC/YloC-like"/>
</dbReference>
<dbReference type="OrthoDB" id="9771229at2"/>
<dbReference type="InterPro" id="IPR013551">
    <property type="entry name" value="YicC-like_C"/>
</dbReference>
<keyword evidence="2" id="KW-0540">Nuclease</keyword>
<dbReference type="EMBL" id="FSRG01000007">
    <property type="protein sequence ID" value="SIO35745.1"/>
    <property type="molecule type" value="Genomic_DNA"/>
</dbReference>
<evidence type="ECO:0000259" key="7">
    <source>
        <dbReference type="Pfam" id="PF08340"/>
    </source>
</evidence>
<evidence type="ECO:0000256" key="2">
    <source>
        <dbReference type="ARBA" id="ARBA00022722"/>
    </source>
</evidence>
<dbReference type="Proteomes" id="UP000184694">
    <property type="component" value="Unassembled WGS sequence"/>
</dbReference>
<evidence type="ECO:0000256" key="1">
    <source>
        <dbReference type="ARBA" id="ARBA00001968"/>
    </source>
</evidence>
<evidence type="ECO:0000313" key="8">
    <source>
        <dbReference type="EMBL" id="SIO35745.1"/>
    </source>
</evidence>
<gene>
    <name evidence="8" type="ORF">SAMN02745161_2954</name>
</gene>
<reference evidence="9" key="1">
    <citation type="submission" date="2016-11" db="EMBL/GenBank/DDBJ databases">
        <authorList>
            <person name="Varghese N."/>
            <person name="Submissions S."/>
        </authorList>
    </citation>
    <scope>NUCLEOTIDE SEQUENCE [LARGE SCALE GENOMIC DNA]</scope>
    <source>
        <strain evidence="9">DSM 17456</strain>
    </source>
</reference>
<dbReference type="Pfam" id="PF03755">
    <property type="entry name" value="YicC-like_N"/>
    <property type="match status" value="1"/>
</dbReference>
<feature type="domain" description="Endoribonuclease YicC-like N-terminal" evidence="6">
    <location>
        <begin position="2"/>
        <end position="155"/>
    </location>
</feature>
<evidence type="ECO:0000256" key="5">
    <source>
        <dbReference type="ARBA" id="ARBA00035648"/>
    </source>
</evidence>
<keyword evidence="9" id="KW-1185">Reference proteome</keyword>
<dbReference type="InterPro" id="IPR013527">
    <property type="entry name" value="YicC-like_N"/>
</dbReference>
<dbReference type="PANTHER" id="PTHR30636:SF3">
    <property type="entry name" value="UPF0701 PROTEIN YICC"/>
    <property type="match status" value="1"/>
</dbReference>
<dbReference type="AlphaFoldDB" id="A0A1N6IUZ3"/>
<protein>
    <submittedName>
        <fullName evidence="8">TIGR00255 family protein</fullName>
    </submittedName>
</protein>
<keyword evidence="4" id="KW-0378">Hydrolase</keyword>
<dbReference type="NCBIfam" id="TIGR00255">
    <property type="entry name" value="YicC/YloC family endoribonuclease"/>
    <property type="match status" value="1"/>
</dbReference>
<proteinExistence type="inferred from homology"/>
<evidence type="ECO:0000313" key="9">
    <source>
        <dbReference type="Proteomes" id="UP000184694"/>
    </source>
</evidence>
<dbReference type="GO" id="GO:0016787">
    <property type="term" value="F:hydrolase activity"/>
    <property type="evidence" value="ECO:0007669"/>
    <property type="project" value="UniProtKB-KW"/>
</dbReference>
<evidence type="ECO:0000259" key="6">
    <source>
        <dbReference type="Pfam" id="PF03755"/>
    </source>
</evidence>
<feature type="domain" description="Endoribonuclease YicC-like C-terminal" evidence="7">
    <location>
        <begin position="172"/>
        <end position="293"/>
    </location>
</feature>
<sequence length="293" mass="33934">MLKSMTGYGRSTHEGDGFTMTWEIRSVNSRHLDLKWRLPMLARSLENRFEKTVRKFGQRGRVELTLNLQIQRAELQAVAFNTAQASAMLDELAKFASERGDSFAPDYTRMLGMSFLWEDSNKEPEKEFANALVEGLELALADWNEARAKEATALSADMLERTERMRGWITTITERAPQIKEERFETLRDRLTEVLARVESELEEQRFLQEITVLSDKLDVSEEITRLNAHIERLDELIKGGGEAGKRLDFTLQECFREVNTCGNKIQDQHISRIIVDFKNELEKCREQVQNLE</sequence>
<dbReference type="STRING" id="1121457.SAMN02745161_2954"/>
<keyword evidence="3" id="KW-0255">Endonuclease</keyword>
<dbReference type="Pfam" id="PF08340">
    <property type="entry name" value="YicC-like_C"/>
    <property type="match status" value="1"/>
</dbReference>
<dbReference type="GO" id="GO:0004521">
    <property type="term" value="F:RNA endonuclease activity"/>
    <property type="evidence" value="ECO:0007669"/>
    <property type="project" value="InterPro"/>
</dbReference>